<evidence type="ECO:0000313" key="3">
    <source>
        <dbReference type="Proteomes" id="UP001218188"/>
    </source>
</evidence>
<proteinExistence type="predicted"/>
<keyword evidence="3" id="KW-1185">Reference proteome</keyword>
<reference evidence="2" key="1">
    <citation type="submission" date="2023-03" db="EMBL/GenBank/DDBJ databases">
        <title>Massive genome expansion in bonnet fungi (Mycena s.s.) driven by repeated elements and novel gene families across ecological guilds.</title>
        <authorList>
            <consortium name="Lawrence Berkeley National Laboratory"/>
            <person name="Harder C.B."/>
            <person name="Miyauchi S."/>
            <person name="Viragh M."/>
            <person name="Kuo A."/>
            <person name="Thoen E."/>
            <person name="Andreopoulos B."/>
            <person name="Lu D."/>
            <person name="Skrede I."/>
            <person name="Drula E."/>
            <person name="Henrissat B."/>
            <person name="Morin E."/>
            <person name="Kohler A."/>
            <person name="Barry K."/>
            <person name="LaButti K."/>
            <person name="Morin E."/>
            <person name="Salamov A."/>
            <person name="Lipzen A."/>
            <person name="Mereny Z."/>
            <person name="Hegedus B."/>
            <person name="Baldrian P."/>
            <person name="Stursova M."/>
            <person name="Weitz H."/>
            <person name="Taylor A."/>
            <person name="Grigoriev I.V."/>
            <person name="Nagy L.G."/>
            <person name="Martin F."/>
            <person name="Kauserud H."/>
        </authorList>
    </citation>
    <scope>NUCLEOTIDE SEQUENCE</scope>
    <source>
        <strain evidence="2">CBHHK200</strain>
    </source>
</reference>
<feature type="region of interest" description="Disordered" evidence="1">
    <location>
        <begin position="1"/>
        <end position="74"/>
    </location>
</feature>
<sequence>MSKEGGQKGIQALQGSGKDKWAKEEEVVVVEEREAFARSGVTHDQEPDLGEDPPDEVREEDQDDNDEEEGGKEVAEMVYQLTRLAVGGRVEQTVHEDVEVDPGHKDSGKEVLLGEGRVAGRARDGA</sequence>
<name>A0AAD6T9J6_9AGAR</name>
<organism evidence="2 3">
    <name type="scientific">Mycena alexandri</name>
    <dbReference type="NCBI Taxonomy" id="1745969"/>
    <lineage>
        <taxon>Eukaryota</taxon>
        <taxon>Fungi</taxon>
        <taxon>Dikarya</taxon>
        <taxon>Basidiomycota</taxon>
        <taxon>Agaricomycotina</taxon>
        <taxon>Agaricomycetes</taxon>
        <taxon>Agaricomycetidae</taxon>
        <taxon>Agaricales</taxon>
        <taxon>Marasmiineae</taxon>
        <taxon>Mycenaceae</taxon>
        <taxon>Mycena</taxon>
    </lineage>
</organism>
<gene>
    <name evidence="2" type="ORF">C8F04DRAFT_1176430</name>
</gene>
<feature type="compositionally biased region" description="Basic and acidic residues" evidence="1">
    <location>
        <begin position="17"/>
        <end position="46"/>
    </location>
</feature>
<evidence type="ECO:0000313" key="2">
    <source>
        <dbReference type="EMBL" id="KAJ7042271.1"/>
    </source>
</evidence>
<dbReference type="EMBL" id="JARJCM010000013">
    <property type="protein sequence ID" value="KAJ7042271.1"/>
    <property type="molecule type" value="Genomic_DNA"/>
</dbReference>
<dbReference type="Proteomes" id="UP001218188">
    <property type="component" value="Unassembled WGS sequence"/>
</dbReference>
<accession>A0AAD6T9J6</accession>
<protein>
    <submittedName>
        <fullName evidence="2">Uncharacterized protein</fullName>
    </submittedName>
</protein>
<evidence type="ECO:0000256" key="1">
    <source>
        <dbReference type="SAM" id="MobiDB-lite"/>
    </source>
</evidence>
<feature type="region of interest" description="Disordered" evidence="1">
    <location>
        <begin position="93"/>
        <end position="126"/>
    </location>
</feature>
<feature type="compositionally biased region" description="Basic and acidic residues" evidence="1">
    <location>
        <begin position="93"/>
        <end position="109"/>
    </location>
</feature>
<comment type="caution">
    <text evidence="2">The sequence shown here is derived from an EMBL/GenBank/DDBJ whole genome shotgun (WGS) entry which is preliminary data.</text>
</comment>
<dbReference type="AlphaFoldDB" id="A0AAD6T9J6"/>
<feature type="compositionally biased region" description="Acidic residues" evidence="1">
    <location>
        <begin position="47"/>
        <end position="70"/>
    </location>
</feature>